<dbReference type="GO" id="GO:0016567">
    <property type="term" value="P:protein ubiquitination"/>
    <property type="evidence" value="ECO:0007669"/>
    <property type="project" value="UniProtKB-UniRule"/>
</dbReference>
<dbReference type="AlphaFoldDB" id="A0AAV5BTM2"/>
<keyword evidence="10" id="KW-1185">Reference proteome</keyword>
<evidence type="ECO:0000256" key="7">
    <source>
        <dbReference type="SAM" id="Coils"/>
    </source>
</evidence>
<protein>
    <recommendedName>
        <fullName evidence="6">E3 ubiquitin protein ligase</fullName>
        <ecNumber evidence="6">2.3.2.27</ecNumber>
    </recommendedName>
</protein>
<dbReference type="GO" id="GO:0061630">
    <property type="term" value="F:ubiquitin protein ligase activity"/>
    <property type="evidence" value="ECO:0007669"/>
    <property type="project" value="UniProtKB-EC"/>
</dbReference>
<feature type="region of interest" description="Disordered" evidence="8">
    <location>
        <begin position="181"/>
        <end position="227"/>
    </location>
</feature>
<keyword evidence="6" id="KW-0808">Transferase</keyword>
<keyword evidence="6" id="KW-0156">Chromatin regulator</keyword>
<keyword evidence="6" id="KW-0833">Ubl conjugation pathway</keyword>
<comment type="caution">
    <text evidence="9">The sequence shown here is derived from an EMBL/GenBank/DDBJ whole genome shotgun (WGS) entry which is preliminary data.</text>
</comment>
<comment type="pathway">
    <text evidence="6">Protein modification; protein ubiquitination.</text>
</comment>
<evidence type="ECO:0000256" key="2">
    <source>
        <dbReference type="ARBA" id="ARBA00022723"/>
    </source>
</evidence>
<feature type="region of interest" description="Disordered" evidence="8">
    <location>
        <begin position="1"/>
        <end position="38"/>
    </location>
</feature>
<feature type="region of interest" description="Disordered" evidence="8">
    <location>
        <begin position="52"/>
        <end position="102"/>
    </location>
</feature>
<evidence type="ECO:0000313" key="10">
    <source>
        <dbReference type="Proteomes" id="UP001054889"/>
    </source>
</evidence>
<keyword evidence="2 6" id="KW-0479">Metal-binding</keyword>
<dbReference type="PANTHER" id="PTHR23163">
    <property type="entry name" value="RING FINGER PROTEIN-RELATED"/>
    <property type="match status" value="1"/>
</dbReference>
<dbReference type="GO" id="GO:0005634">
    <property type="term" value="C:nucleus"/>
    <property type="evidence" value="ECO:0007669"/>
    <property type="project" value="UniProtKB-SubCell"/>
</dbReference>
<dbReference type="GO" id="GO:0008270">
    <property type="term" value="F:zinc ion binding"/>
    <property type="evidence" value="ECO:0007669"/>
    <property type="project" value="UniProtKB-KW"/>
</dbReference>
<reference evidence="9" key="2">
    <citation type="submission" date="2021-12" db="EMBL/GenBank/DDBJ databases">
        <title>Resequencing data analysis of finger millet.</title>
        <authorList>
            <person name="Hatakeyama M."/>
            <person name="Aluri S."/>
            <person name="Balachadran M.T."/>
            <person name="Sivarajan S.R."/>
            <person name="Poveda L."/>
            <person name="Shimizu-Inatsugi R."/>
            <person name="Schlapbach R."/>
            <person name="Sreeman S.M."/>
            <person name="Shimizu K.K."/>
        </authorList>
    </citation>
    <scope>NUCLEOTIDE SEQUENCE</scope>
</reference>
<evidence type="ECO:0000256" key="1">
    <source>
        <dbReference type="ARBA" id="ARBA00004123"/>
    </source>
</evidence>
<evidence type="ECO:0000256" key="6">
    <source>
        <dbReference type="RuleBase" id="RU365038"/>
    </source>
</evidence>
<dbReference type="EMBL" id="BQKI01000002">
    <property type="protein sequence ID" value="GJM89759.1"/>
    <property type="molecule type" value="Genomic_DNA"/>
</dbReference>
<gene>
    <name evidence="9" type="primary">ga05978</name>
    <name evidence="9" type="ORF">PR202_ga05978</name>
</gene>
<dbReference type="InterPro" id="IPR013956">
    <property type="entry name" value="E3_ubiquit_lig_Bre1"/>
</dbReference>
<dbReference type="GO" id="GO:0006325">
    <property type="term" value="P:chromatin organization"/>
    <property type="evidence" value="ECO:0007669"/>
    <property type="project" value="UniProtKB-KW"/>
</dbReference>
<dbReference type="PANTHER" id="PTHR23163:SF8">
    <property type="entry name" value="E3 UBIQUITIN-PROTEIN LIGASE BRE1-LIKE 2"/>
    <property type="match status" value="1"/>
</dbReference>
<feature type="compositionally biased region" description="Polar residues" evidence="8">
    <location>
        <begin position="13"/>
        <end position="27"/>
    </location>
</feature>
<dbReference type="EC" id="2.3.2.27" evidence="6"/>
<keyword evidence="4 6" id="KW-0862">Zinc</keyword>
<keyword evidence="5 6" id="KW-0539">Nucleus</keyword>
<feature type="compositionally biased region" description="Low complexity" evidence="8">
    <location>
        <begin position="195"/>
        <end position="217"/>
    </location>
</feature>
<comment type="similarity">
    <text evidence="6">Belongs to the BRE1 family.</text>
</comment>
<evidence type="ECO:0000256" key="4">
    <source>
        <dbReference type="ARBA" id="ARBA00022833"/>
    </source>
</evidence>
<evidence type="ECO:0000256" key="5">
    <source>
        <dbReference type="ARBA" id="ARBA00023242"/>
    </source>
</evidence>
<name>A0AAV5BTM2_ELECO</name>
<dbReference type="GO" id="GO:0033503">
    <property type="term" value="C:HULC complex"/>
    <property type="evidence" value="ECO:0007669"/>
    <property type="project" value="TreeGrafter"/>
</dbReference>
<feature type="compositionally biased region" description="Basic residues" evidence="8">
    <location>
        <begin position="1"/>
        <end position="12"/>
    </location>
</feature>
<comment type="catalytic activity">
    <reaction evidence="6">
        <text>S-ubiquitinyl-[E2 ubiquitin-conjugating enzyme]-L-cysteine + [acceptor protein]-L-lysine = [E2 ubiquitin-conjugating enzyme]-L-cysteine + N(6)-ubiquitinyl-[acceptor protein]-L-lysine.</text>
        <dbReference type="EC" id="2.3.2.27"/>
    </reaction>
</comment>
<accession>A0AAV5BTM2</accession>
<keyword evidence="3 6" id="KW-0863">Zinc-finger</keyword>
<evidence type="ECO:0000313" key="9">
    <source>
        <dbReference type="EMBL" id="GJM89759.1"/>
    </source>
</evidence>
<sequence>MAAARIGRRRSKQASSAPMNSLDSRSSPPLHFASADAMSSATALRIAATSPCAPPLASAGASSHVSAEDDAEEEPKNTDGLNVFDELPEKAGSVNPDSHALSISSSSTRLALVLPPPPPRAGLAPPSSPAPRRLLFPALPLHRRRRRQIRPPPQLGLAARIRRGGLARWRRTVASFPARADGLRPPLRVRPPPRYSSLPTRASTASSLPSPLSSPISGLTARGGGRPERLRARLRHAAPGARIARMDAAALQYENQKLVQQLEAQKAEMHILESKFKELRDGQCSYDRILISLNKMWNQLIDDLVLLGVRAGGDLDNLQALDHEELPEDIFESCPSEEIFLLRLLKSSNLKNNKDSNLLQSVEENLAFRHSTTITLMKSLQEAIASQQARSEYLSVALNGQKSNEDVIVALQNHNDHLKEVVDNASQAISIINEKHKRYLNEIETFKSNHSRELLEIKRLSGELEESIAELEESQRKVSKLLHCSWTDGC</sequence>
<proteinExistence type="inferred from homology"/>
<feature type="coiled-coil region" evidence="7">
    <location>
        <begin position="248"/>
        <end position="282"/>
    </location>
</feature>
<dbReference type="Proteomes" id="UP001054889">
    <property type="component" value="Unassembled WGS sequence"/>
</dbReference>
<comment type="subcellular location">
    <subcellularLocation>
        <location evidence="1 6">Nucleus</location>
    </subcellularLocation>
</comment>
<reference evidence="9" key="1">
    <citation type="journal article" date="2018" name="DNA Res.">
        <title>Multiple hybrid de novo genome assembly of finger millet, an orphan allotetraploid crop.</title>
        <authorList>
            <person name="Hatakeyama M."/>
            <person name="Aluri S."/>
            <person name="Balachadran M.T."/>
            <person name="Sivarajan S.R."/>
            <person name="Patrignani A."/>
            <person name="Gruter S."/>
            <person name="Poveda L."/>
            <person name="Shimizu-Inatsugi R."/>
            <person name="Baeten J."/>
            <person name="Francoijs K.J."/>
            <person name="Nataraja K.N."/>
            <person name="Reddy Y.A.N."/>
            <person name="Phadnis S."/>
            <person name="Ravikumar R.L."/>
            <person name="Schlapbach R."/>
            <person name="Sreeman S.M."/>
            <person name="Shimizu K.K."/>
        </authorList>
    </citation>
    <scope>NUCLEOTIDE SEQUENCE</scope>
</reference>
<keyword evidence="6 7" id="KW-0175">Coiled coil</keyword>
<evidence type="ECO:0000256" key="3">
    <source>
        <dbReference type="ARBA" id="ARBA00022771"/>
    </source>
</evidence>
<organism evidence="9 10">
    <name type="scientific">Eleusine coracana subsp. coracana</name>
    <dbReference type="NCBI Taxonomy" id="191504"/>
    <lineage>
        <taxon>Eukaryota</taxon>
        <taxon>Viridiplantae</taxon>
        <taxon>Streptophyta</taxon>
        <taxon>Embryophyta</taxon>
        <taxon>Tracheophyta</taxon>
        <taxon>Spermatophyta</taxon>
        <taxon>Magnoliopsida</taxon>
        <taxon>Liliopsida</taxon>
        <taxon>Poales</taxon>
        <taxon>Poaceae</taxon>
        <taxon>PACMAD clade</taxon>
        <taxon>Chloridoideae</taxon>
        <taxon>Cynodonteae</taxon>
        <taxon>Eleusininae</taxon>
        <taxon>Eleusine</taxon>
    </lineage>
</organism>
<evidence type="ECO:0000256" key="8">
    <source>
        <dbReference type="SAM" id="MobiDB-lite"/>
    </source>
</evidence>